<accession>A0A183HCW6</accession>
<evidence type="ECO:0000313" key="3">
    <source>
        <dbReference type="WBParaSite" id="OFLC_0000532701-mRNA-1"/>
    </source>
</evidence>
<reference evidence="3" key="1">
    <citation type="submission" date="2016-06" db="UniProtKB">
        <authorList>
            <consortium name="WormBaseParasite"/>
        </authorList>
    </citation>
    <scope>IDENTIFICATION</scope>
</reference>
<dbReference type="Proteomes" id="UP000267606">
    <property type="component" value="Unassembled WGS sequence"/>
</dbReference>
<keyword evidence="2" id="KW-1185">Reference proteome</keyword>
<evidence type="ECO:0000313" key="2">
    <source>
        <dbReference type="Proteomes" id="UP000267606"/>
    </source>
</evidence>
<proteinExistence type="predicted"/>
<dbReference type="WBParaSite" id="OFLC_0000532701-mRNA-1">
    <property type="protein sequence ID" value="OFLC_0000532701-mRNA-1"/>
    <property type="gene ID" value="OFLC_0000532701"/>
</dbReference>
<gene>
    <name evidence="1" type="ORF">OFLC_LOCUS5327</name>
</gene>
<organism evidence="3">
    <name type="scientific">Onchocerca flexuosa</name>
    <dbReference type="NCBI Taxonomy" id="387005"/>
    <lineage>
        <taxon>Eukaryota</taxon>
        <taxon>Metazoa</taxon>
        <taxon>Ecdysozoa</taxon>
        <taxon>Nematoda</taxon>
        <taxon>Chromadorea</taxon>
        <taxon>Rhabditida</taxon>
        <taxon>Spirurina</taxon>
        <taxon>Spiruromorpha</taxon>
        <taxon>Filarioidea</taxon>
        <taxon>Onchocercidae</taxon>
        <taxon>Onchocerca</taxon>
    </lineage>
</organism>
<dbReference type="AlphaFoldDB" id="A0A183HCW6"/>
<evidence type="ECO:0000313" key="1">
    <source>
        <dbReference type="EMBL" id="VDO42767.1"/>
    </source>
</evidence>
<reference evidence="1 2" key="2">
    <citation type="submission" date="2018-11" db="EMBL/GenBank/DDBJ databases">
        <authorList>
            <consortium name="Pathogen Informatics"/>
        </authorList>
    </citation>
    <scope>NUCLEOTIDE SEQUENCE [LARGE SCALE GENOMIC DNA]</scope>
</reference>
<dbReference type="EMBL" id="UZAJ01004521">
    <property type="protein sequence ID" value="VDO42767.1"/>
    <property type="molecule type" value="Genomic_DNA"/>
</dbReference>
<sequence length="89" mass="10155">MVNKWQVQALPAPSLNGTAFVHPFLSLLLFHNNTMTGSTDPATDRSIDRCLFHNSTHRIQIDQCERPTSSNRAVVSIIYNRTNRDIICW</sequence>
<name>A0A183HCW6_9BILA</name>
<protein>
    <submittedName>
        <fullName evidence="3">Secreted protein</fullName>
    </submittedName>
</protein>